<protein>
    <submittedName>
        <fullName evidence="2">Nuclear transport factor 2 family protein</fullName>
    </submittedName>
</protein>
<dbReference type="InterPro" id="IPR032710">
    <property type="entry name" value="NTF2-like_dom_sf"/>
</dbReference>
<name>A0ABX6P8X5_9BURK</name>
<dbReference type="Proteomes" id="UP000500826">
    <property type="component" value="Chromosome"/>
</dbReference>
<gene>
    <name evidence="2" type="ORF">HK414_27395</name>
</gene>
<sequence>MDRLDAYYTADAFFKDPFNEVQGLAAIRRIYAHMFDALERPRFVVNSRVVDGAQCFPGREFRFAYRSFRQGETQLVRGGSHLLLAPDGRILHHRDYWDAAEEVYEKLPVLGAVMRWLKRRAAA</sequence>
<evidence type="ECO:0000313" key="2">
    <source>
        <dbReference type="EMBL" id="QJW85952.1"/>
    </source>
</evidence>
<dbReference type="SUPFAM" id="SSF54427">
    <property type="entry name" value="NTF2-like"/>
    <property type="match status" value="1"/>
</dbReference>
<reference evidence="2 3" key="1">
    <citation type="submission" date="2020-05" db="EMBL/GenBank/DDBJ databases">
        <title>Ramlibacter rhizophilus sp. nov., isolated from rhizosphere soil of national flower Mugunghwa from South Korea.</title>
        <authorList>
            <person name="Zheng-Fei Y."/>
            <person name="Huan T."/>
        </authorList>
    </citation>
    <scope>NUCLEOTIDE SEQUENCE [LARGE SCALE GENOMIC DNA]</scope>
    <source>
        <strain evidence="2 3">H242</strain>
    </source>
</reference>
<feature type="domain" description="SnoaL-like" evidence="1">
    <location>
        <begin position="1"/>
        <end position="93"/>
    </location>
</feature>
<evidence type="ECO:0000313" key="3">
    <source>
        <dbReference type="Proteomes" id="UP000500826"/>
    </source>
</evidence>
<dbReference type="InterPro" id="IPR037401">
    <property type="entry name" value="SnoaL-like"/>
</dbReference>
<accession>A0ABX6P8X5</accession>
<evidence type="ECO:0000259" key="1">
    <source>
        <dbReference type="Pfam" id="PF12680"/>
    </source>
</evidence>
<dbReference type="Gene3D" id="3.10.450.50">
    <property type="match status" value="1"/>
</dbReference>
<dbReference type="Pfam" id="PF12680">
    <property type="entry name" value="SnoaL_2"/>
    <property type="match status" value="1"/>
</dbReference>
<organism evidence="2 3">
    <name type="scientific">Ramlibacter terrae</name>
    <dbReference type="NCBI Taxonomy" id="2732511"/>
    <lineage>
        <taxon>Bacteria</taxon>
        <taxon>Pseudomonadati</taxon>
        <taxon>Pseudomonadota</taxon>
        <taxon>Betaproteobacteria</taxon>
        <taxon>Burkholderiales</taxon>
        <taxon>Comamonadaceae</taxon>
        <taxon>Ramlibacter</taxon>
    </lineage>
</organism>
<reference evidence="2 3" key="2">
    <citation type="submission" date="2020-05" db="EMBL/GenBank/DDBJ databases">
        <authorList>
            <person name="Khan S.A."/>
            <person name="Jeon C.O."/>
            <person name="Chun B.H."/>
        </authorList>
    </citation>
    <scope>NUCLEOTIDE SEQUENCE [LARGE SCALE GENOMIC DNA]</scope>
    <source>
        <strain evidence="2 3">H242</strain>
    </source>
</reference>
<proteinExistence type="predicted"/>
<dbReference type="EMBL" id="CP053418">
    <property type="protein sequence ID" value="QJW85952.1"/>
    <property type="molecule type" value="Genomic_DNA"/>
</dbReference>
<keyword evidence="3" id="KW-1185">Reference proteome</keyword>